<dbReference type="InterPro" id="IPR050922">
    <property type="entry name" value="LytR/CpsA/Psr_CW_biosynth"/>
</dbReference>
<dbReference type="Gene3D" id="3.40.630.190">
    <property type="entry name" value="LCP protein"/>
    <property type="match status" value="1"/>
</dbReference>
<evidence type="ECO:0000256" key="2">
    <source>
        <dbReference type="SAM" id="MobiDB-lite"/>
    </source>
</evidence>
<organism evidence="4 5">
    <name type="scientific">Tessaracoccus flavus</name>
    <dbReference type="NCBI Taxonomy" id="1610493"/>
    <lineage>
        <taxon>Bacteria</taxon>
        <taxon>Bacillati</taxon>
        <taxon>Actinomycetota</taxon>
        <taxon>Actinomycetes</taxon>
        <taxon>Propionibacteriales</taxon>
        <taxon>Propionibacteriaceae</taxon>
        <taxon>Tessaracoccus</taxon>
    </lineage>
</organism>
<protein>
    <submittedName>
        <fullName evidence="4">Uncharacterized protein</fullName>
    </submittedName>
</protein>
<name>A0A1Q2CHA3_9ACTN</name>
<keyword evidence="3" id="KW-0472">Membrane</keyword>
<comment type="similarity">
    <text evidence="1">Belongs to the LytR/CpsA/Psr (LCP) family.</text>
</comment>
<proteinExistence type="inferred from homology"/>
<dbReference type="NCBIfam" id="TIGR00350">
    <property type="entry name" value="lytR_cpsA_psr"/>
    <property type="match status" value="1"/>
</dbReference>
<sequence>MSNEGTPRRNADGEEAVFGATPSRAFEPEPPADDGLPDDMADTVRRPAFNADWYRSGDQRATASVSPEEPWVADLPSGDDPHIGGRIGSNPSTSSGTTGNPSTSSGTTGNPSTSSGPSGRKLRTAFLLTAASTILPGSGLLGAPRLAHKAVGALSSLTAIIAAAVLYSRYSANPGRFIARFTDPSVLQTTMLTMIVIGLVWAMLIAATNIVTRPAGLSVGKRALSAALVTALAFGVTAPSALAARYSRDTTLAIEKVAPTGEKEVVSTSRPTLEDHDPWAKIPRLNILLLGADGSEARADVVATDSVRTDTIMVASIDTHTGDTTLVQVPRNVQYTPFPEGSEMDEAFPDGFSYPGEGDRGAWMVNGIWGTVELYHEELFSGSTYRGAEALKEGIQGITGLKIDYFAMLNIDGLQELIDAMGGVTLNVNDRYPMGVDRNPPWSEPSMGWLEKGPDQRLDGFEAMWFARSRSRHDDYDRMARQSCLIGAVIDQANPTNLLQRFEAVAAASSDMIVTDIPQRDFPEMVELAFRVKDGDVNRLVFVDGKNGYEYNDPDFEAMRQAVEEAIEGPSATPTPSVSPSPSTSVSPTATDPGSPSASPSPSETPFVTEGSQDVTDACAYRGD</sequence>
<reference evidence="4 5" key="1">
    <citation type="journal article" date="2016" name="Int. J. Syst. Evol. Microbiol.">
        <title>Tessaracoccus flavus sp. nov., isolated from the drainage system of a lindane-producing factory.</title>
        <authorList>
            <person name="Kumari R."/>
            <person name="Singh P."/>
            <person name="Schumann P."/>
            <person name="Lal R."/>
        </authorList>
    </citation>
    <scope>NUCLEOTIDE SEQUENCE [LARGE SCALE GENOMIC DNA]</scope>
    <source>
        <strain evidence="4 5">RP1T</strain>
    </source>
</reference>
<gene>
    <name evidence="4" type="ORF">RPIT_12310</name>
</gene>
<feature type="region of interest" description="Disordered" evidence="2">
    <location>
        <begin position="1"/>
        <end position="120"/>
    </location>
</feature>
<dbReference type="STRING" id="1610493.RPIT_12310"/>
<feature type="transmembrane region" description="Helical" evidence="3">
    <location>
        <begin position="223"/>
        <end position="244"/>
    </location>
</feature>
<dbReference type="Proteomes" id="UP000188324">
    <property type="component" value="Chromosome"/>
</dbReference>
<keyword evidence="3" id="KW-0812">Transmembrane</keyword>
<feature type="compositionally biased region" description="Low complexity" evidence="2">
    <location>
        <begin position="570"/>
        <end position="606"/>
    </location>
</feature>
<dbReference type="KEGG" id="tfl:RPIT_12310"/>
<accession>A0A1Q2CHA3</accession>
<dbReference type="Pfam" id="PF03816">
    <property type="entry name" value="LytR_cpsA_psr"/>
    <property type="match status" value="1"/>
</dbReference>
<feature type="transmembrane region" description="Helical" evidence="3">
    <location>
        <begin position="191"/>
        <end position="211"/>
    </location>
</feature>
<feature type="compositionally biased region" description="Basic and acidic residues" evidence="2">
    <location>
        <begin position="1"/>
        <end position="12"/>
    </location>
</feature>
<feature type="compositionally biased region" description="Low complexity" evidence="2">
    <location>
        <begin position="88"/>
        <end position="119"/>
    </location>
</feature>
<feature type="compositionally biased region" description="Acidic residues" evidence="2">
    <location>
        <begin position="30"/>
        <end position="41"/>
    </location>
</feature>
<dbReference type="AlphaFoldDB" id="A0A1Q2CHA3"/>
<dbReference type="RefSeq" id="WP_077343689.1">
    <property type="nucleotide sequence ID" value="NZ_CP019605.1"/>
</dbReference>
<keyword evidence="5" id="KW-1185">Reference proteome</keyword>
<dbReference type="InterPro" id="IPR004474">
    <property type="entry name" value="LytR_CpsA_psr"/>
</dbReference>
<dbReference type="PANTHER" id="PTHR33392">
    <property type="entry name" value="POLYISOPRENYL-TEICHOIC ACID--PEPTIDOGLYCAN TEICHOIC ACID TRANSFERASE TAGU"/>
    <property type="match status" value="1"/>
</dbReference>
<evidence type="ECO:0000313" key="4">
    <source>
        <dbReference type="EMBL" id="AQP45487.1"/>
    </source>
</evidence>
<feature type="region of interest" description="Disordered" evidence="2">
    <location>
        <begin position="567"/>
        <end position="624"/>
    </location>
</feature>
<feature type="transmembrane region" description="Helical" evidence="3">
    <location>
        <begin position="150"/>
        <end position="170"/>
    </location>
</feature>
<keyword evidence="3" id="KW-1133">Transmembrane helix</keyword>
<dbReference type="PANTHER" id="PTHR33392:SF6">
    <property type="entry name" value="POLYISOPRENYL-TEICHOIC ACID--PEPTIDOGLYCAN TEICHOIC ACID TRANSFERASE TAGU"/>
    <property type="match status" value="1"/>
</dbReference>
<evidence type="ECO:0000313" key="5">
    <source>
        <dbReference type="Proteomes" id="UP000188324"/>
    </source>
</evidence>
<dbReference type="EMBL" id="CP019605">
    <property type="protein sequence ID" value="AQP45487.1"/>
    <property type="molecule type" value="Genomic_DNA"/>
</dbReference>
<evidence type="ECO:0000256" key="3">
    <source>
        <dbReference type="SAM" id="Phobius"/>
    </source>
</evidence>
<evidence type="ECO:0000256" key="1">
    <source>
        <dbReference type="ARBA" id="ARBA00006068"/>
    </source>
</evidence>